<dbReference type="AlphaFoldDB" id="A0A076N1V0"/>
<evidence type="ECO:0000313" key="2">
    <source>
        <dbReference type="EMBL" id="AIJ24795.1"/>
    </source>
</evidence>
<dbReference type="SUPFAM" id="SSF47413">
    <property type="entry name" value="lambda repressor-like DNA-binding domains"/>
    <property type="match status" value="1"/>
</dbReference>
<evidence type="ECO:0000313" key="3">
    <source>
        <dbReference type="Proteomes" id="UP000062973"/>
    </source>
</evidence>
<dbReference type="HOGENOM" id="CLU_059166_0_0_11"/>
<feature type="domain" description="HTH cro/C1-type" evidence="1">
    <location>
        <begin position="6"/>
        <end position="60"/>
    </location>
</feature>
<dbReference type="SMART" id="SM00530">
    <property type="entry name" value="HTH_XRE"/>
    <property type="match status" value="1"/>
</dbReference>
<evidence type="ECO:0000259" key="1">
    <source>
        <dbReference type="PROSITE" id="PS50943"/>
    </source>
</evidence>
<keyword evidence="3" id="KW-1185">Reference proteome</keyword>
<dbReference type="RefSeq" id="WP_017983625.1">
    <property type="nucleotide sequence ID" value="NZ_AQUL01000001.1"/>
</dbReference>
<dbReference type="InterPro" id="IPR010982">
    <property type="entry name" value="Lambda_DNA-bd_dom_sf"/>
</dbReference>
<dbReference type="KEGG" id="amq:AMETH_4703"/>
<gene>
    <name evidence="2" type="ORF">AMETH_4703</name>
</gene>
<dbReference type="Proteomes" id="UP000062973">
    <property type="component" value="Chromosome"/>
</dbReference>
<name>A0A076N1V0_AMYME</name>
<accession>A0A076N1V0</accession>
<dbReference type="CDD" id="cd00093">
    <property type="entry name" value="HTH_XRE"/>
    <property type="match status" value="1"/>
</dbReference>
<dbReference type="Gene3D" id="1.10.260.40">
    <property type="entry name" value="lambda repressor-like DNA-binding domains"/>
    <property type="match status" value="1"/>
</dbReference>
<dbReference type="GO" id="GO:0003677">
    <property type="term" value="F:DNA binding"/>
    <property type="evidence" value="ECO:0007669"/>
    <property type="project" value="InterPro"/>
</dbReference>
<dbReference type="EMBL" id="CP009110">
    <property type="protein sequence ID" value="AIJ24795.1"/>
    <property type="molecule type" value="Genomic_DNA"/>
</dbReference>
<dbReference type="eggNOG" id="COG3423">
    <property type="taxonomic scope" value="Bacteria"/>
</dbReference>
<dbReference type="OrthoDB" id="8438314at2"/>
<reference evidence="2 3" key="1">
    <citation type="submission" date="2014-07" db="EMBL/GenBank/DDBJ databases">
        <title>Whole Genome Sequence of the Amycolatopsis methanolica 239.</title>
        <authorList>
            <person name="Tang B."/>
        </authorList>
    </citation>
    <scope>NUCLEOTIDE SEQUENCE [LARGE SCALE GENOMIC DNA]</scope>
    <source>
        <strain evidence="2 3">239</strain>
    </source>
</reference>
<proteinExistence type="predicted"/>
<dbReference type="PATRIC" id="fig|1068978.7.peg.5056"/>
<dbReference type="STRING" id="1068978.AMETH_4703"/>
<dbReference type="InterPro" id="IPR001387">
    <property type="entry name" value="Cro/C1-type_HTH"/>
</dbReference>
<dbReference type="PROSITE" id="PS50943">
    <property type="entry name" value="HTH_CROC1"/>
    <property type="match status" value="1"/>
</dbReference>
<organism evidence="2 3">
    <name type="scientific">Amycolatopsis methanolica 239</name>
    <dbReference type="NCBI Taxonomy" id="1068978"/>
    <lineage>
        <taxon>Bacteria</taxon>
        <taxon>Bacillati</taxon>
        <taxon>Actinomycetota</taxon>
        <taxon>Actinomycetes</taxon>
        <taxon>Pseudonocardiales</taxon>
        <taxon>Pseudonocardiaceae</taxon>
        <taxon>Amycolatopsis</taxon>
        <taxon>Amycolatopsis methanolica group</taxon>
    </lineage>
</organism>
<sequence>MTNERLRDALLSRGLTPDQLAERIAVDPKTVERWITKGRTPYAKSRHKIAAILQESESYLWPDALSEAKASEVSNSEIVKVYAHRNSVPADLWDKLLAQATTYVDMLVYVGMFMTEKPGLLELLRSKAEAGARIRLLFGDRDAPAVIQRSTDEGIGPHTISAKIDHALAYFRKLDGVPGIEIRTHGTVLYNSIFRFDDEMIVNPHVYGKMAAHAPALHLRRLSAGDLFTTYADSFTAVWEHAQPHKWED</sequence>
<protein>
    <submittedName>
        <fullName evidence="2">XRE family transcriptional regulator</fullName>
    </submittedName>
</protein>